<dbReference type="InterPro" id="IPR011262">
    <property type="entry name" value="DNA-dir_RNA_pol_insert"/>
</dbReference>
<dbReference type="OrthoDB" id="9805706at2"/>
<comment type="caution">
    <text evidence="13">The sequence shown here is derived from an EMBL/GenBank/DDBJ whole genome shotgun (WGS) entry which is preliminary data.</text>
</comment>
<comment type="domain">
    <text evidence="11">The N-terminal domain is essential for RNAP assembly and basal transcription, whereas the C-terminal domain is involved in interaction with transcriptional regulators and with upstream promoter elements.</text>
</comment>
<dbReference type="InterPro" id="IPR011263">
    <property type="entry name" value="DNA-dir_RNA_pol_RpoA/D/Rpb3"/>
</dbReference>
<name>A0A553UUX6_9HELI</name>
<dbReference type="SUPFAM" id="SSF47789">
    <property type="entry name" value="C-terminal domain of RNA polymerase alpha subunit"/>
    <property type="match status" value="1"/>
</dbReference>
<dbReference type="CDD" id="cd06928">
    <property type="entry name" value="RNAP_alpha_NTD"/>
    <property type="match status" value="1"/>
</dbReference>
<keyword evidence="14" id="KW-1185">Reference proteome</keyword>
<feature type="region of interest" description="Alpha N-terminal domain (alpha-NTD)" evidence="11">
    <location>
        <begin position="1"/>
        <end position="238"/>
    </location>
</feature>
<dbReference type="InterPro" id="IPR011773">
    <property type="entry name" value="DNA-dir_RpoA"/>
</dbReference>
<evidence type="ECO:0000256" key="11">
    <source>
        <dbReference type="HAMAP-Rule" id="MF_00059"/>
    </source>
</evidence>
<evidence type="ECO:0000256" key="9">
    <source>
        <dbReference type="ARBA" id="ARBA00033070"/>
    </source>
</evidence>
<organism evidence="13 14">
    <name type="scientific">Helicobacter mehlei</name>
    <dbReference type="NCBI Taxonomy" id="2316080"/>
    <lineage>
        <taxon>Bacteria</taxon>
        <taxon>Pseudomonadati</taxon>
        <taxon>Campylobacterota</taxon>
        <taxon>Epsilonproteobacteria</taxon>
        <taxon>Campylobacterales</taxon>
        <taxon>Helicobacteraceae</taxon>
        <taxon>Helicobacter</taxon>
    </lineage>
</organism>
<keyword evidence="4 11" id="KW-0240">DNA-directed RNA polymerase</keyword>
<accession>A0A553UUX6</accession>
<keyword evidence="6 11" id="KW-0548">Nucleotidyltransferase</keyword>
<reference evidence="14" key="2">
    <citation type="submission" date="2019-07" db="EMBL/GenBank/DDBJ databases">
        <title>Helicobacter labacensis sp. nov., Helicobacter mehlei sp. nov. and Helicobacter vulpis sp. nov., isolated from gastric mucosa of red fox (Vulpis vulpis).</title>
        <authorList>
            <person name="Papic B."/>
        </authorList>
    </citation>
    <scope>NUCLEOTIDE SEQUENCE [LARGE SCALE GENOMIC DNA]</scope>
    <source>
        <strain evidence="14">L8b</strain>
    </source>
</reference>
<evidence type="ECO:0000256" key="1">
    <source>
        <dbReference type="ARBA" id="ARBA00007123"/>
    </source>
</evidence>
<reference evidence="13 14" key="1">
    <citation type="submission" date="2019-07" db="EMBL/GenBank/DDBJ databases">
        <title>Helicobacter labacensis sp. nov., Helicobacter mehlei sp. nov. and Helicobacter vulpis sp. nov., isolated from gastric mucosa of red fox (Vulpis vulpis).</title>
        <authorList>
            <person name="Kusar D."/>
            <person name="Gruntar I."/>
            <person name="Pate M."/>
            <person name="Zajc U."/>
            <person name="Ocepek M."/>
        </authorList>
    </citation>
    <scope>NUCLEOTIDE SEQUENCE [LARGE SCALE GENOMIC DNA]</scope>
    <source>
        <strain evidence="13 14">L8b</strain>
    </source>
</reference>
<evidence type="ECO:0000256" key="4">
    <source>
        <dbReference type="ARBA" id="ARBA00022478"/>
    </source>
</evidence>
<evidence type="ECO:0000256" key="3">
    <source>
        <dbReference type="ARBA" id="ARBA00015972"/>
    </source>
</evidence>
<evidence type="ECO:0000256" key="8">
    <source>
        <dbReference type="ARBA" id="ARBA00032524"/>
    </source>
</evidence>
<dbReference type="NCBIfam" id="NF003517">
    <property type="entry name" value="PRK05182.2-3"/>
    <property type="match status" value="1"/>
</dbReference>
<dbReference type="Proteomes" id="UP000319322">
    <property type="component" value="Unassembled WGS sequence"/>
</dbReference>
<dbReference type="InterPro" id="IPR036603">
    <property type="entry name" value="RBP11-like"/>
</dbReference>
<comment type="subunit">
    <text evidence="11">Homodimer. The RNAP catalytic core consists of 2 alpha, 1 beta, 1 beta' and 1 omega subunit. When a sigma factor is associated with the core the holoenzyme is formed, which can initiate transcription.</text>
</comment>
<sequence>MKVIKVAPHVPTDISVEKISDRHIKVCVSAFESGYAITLAHPIRRLLLQSSVGYAPIGIKIENIAHEFDSLRGMSEDVALFIANLKNIRLVGKHLENAPNDQVVVHYSFKGPAKLSGKDLINEEVDVVDQQAYLATINEDIQLDFSIILQKGMGYVPSEIIRGYISSDYIPLDAYFTPIKKVVYNIENILVDGNPNFEKVIFEIESDGQIDPQHAFQEAIKTMNAQLHIFNGNMADFKAAHGHLEDSLEVKELTMKVEELNLSARCFNCLDKIGIKYVGELVLMDSYELKGIKNLGKKSYDEIAEKLEQLKYPVGSDLSSDFKASLKAKIDKMKNEEN</sequence>
<dbReference type="EC" id="2.7.7.6" evidence="2 11"/>
<evidence type="ECO:0000256" key="2">
    <source>
        <dbReference type="ARBA" id="ARBA00012418"/>
    </source>
</evidence>
<dbReference type="Gene3D" id="1.10.150.20">
    <property type="entry name" value="5' to 3' exonuclease, C-terminal subdomain"/>
    <property type="match status" value="1"/>
</dbReference>
<feature type="region of interest" description="Alpha C-terminal domain (alpha-CTD)" evidence="11">
    <location>
        <begin position="253"/>
        <end position="338"/>
    </location>
</feature>
<dbReference type="InterPro" id="IPR036643">
    <property type="entry name" value="RNApol_insert_sf"/>
</dbReference>
<dbReference type="NCBIfam" id="TIGR02027">
    <property type="entry name" value="rpoA"/>
    <property type="match status" value="1"/>
</dbReference>
<dbReference type="Pfam" id="PF01000">
    <property type="entry name" value="RNA_pol_A_bac"/>
    <property type="match status" value="1"/>
</dbReference>
<dbReference type="SMART" id="SM00662">
    <property type="entry name" value="RPOLD"/>
    <property type="match status" value="1"/>
</dbReference>
<dbReference type="GO" id="GO:0000428">
    <property type="term" value="C:DNA-directed RNA polymerase complex"/>
    <property type="evidence" value="ECO:0007669"/>
    <property type="project" value="UniProtKB-KW"/>
</dbReference>
<dbReference type="RefSeq" id="WP_120948265.1">
    <property type="nucleotide sequence ID" value="NZ_QXQP01000006.1"/>
</dbReference>
<dbReference type="Gene3D" id="2.170.120.12">
    <property type="entry name" value="DNA-directed RNA polymerase, insert domain"/>
    <property type="match status" value="1"/>
</dbReference>
<dbReference type="HAMAP" id="MF_00059">
    <property type="entry name" value="RNApol_bact_RpoA"/>
    <property type="match status" value="1"/>
</dbReference>
<dbReference type="GO" id="GO:0006351">
    <property type="term" value="P:DNA-templated transcription"/>
    <property type="evidence" value="ECO:0007669"/>
    <property type="project" value="UniProtKB-UniRule"/>
</dbReference>
<dbReference type="EMBL" id="VKGC01000009">
    <property type="protein sequence ID" value="TSA83965.1"/>
    <property type="molecule type" value="Genomic_DNA"/>
</dbReference>
<keyword evidence="5 11" id="KW-0808">Transferase</keyword>
<dbReference type="SUPFAM" id="SSF55257">
    <property type="entry name" value="RBP11-like subunits of RNA polymerase"/>
    <property type="match status" value="1"/>
</dbReference>
<evidence type="ECO:0000256" key="7">
    <source>
        <dbReference type="ARBA" id="ARBA00023163"/>
    </source>
</evidence>
<dbReference type="SUPFAM" id="SSF56553">
    <property type="entry name" value="Insert subdomain of RNA polymerase alpha subunit"/>
    <property type="match status" value="1"/>
</dbReference>
<gene>
    <name evidence="11" type="primary">rpoA</name>
    <name evidence="13" type="ORF">FNE76_04765</name>
</gene>
<proteinExistence type="inferred from homology"/>
<comment type="similarity">
    <text evidence="1 11">Belongs to the RNA polymerase alpha chain family.</text>
</comment>
<dbReference type="GO" id="GO:0003677">
    <property type="term" value="F:DNA binding"/>
    <property type="evidence" value="ECO:0007669"/>
    <property type="project" value="UniProtKB-UniRule"/>
</dbReference>
<feature type="domain" description="DNA-directed RNA polymerase RpoA/D/Rpb3-type" evidence="12">
    <location>
        <begin position="23"/>
        <end position="233"/>
    </location>
</feature>
<comment type="catalytic activity">
    <reaction evidence="10 11">
        <text>RNA(n) + a ribonucleoside 5'-triphosphate = RNA(n+1) + diphosphate</text>
        <dbReference type="Rhea" id="RHEA:21248"/>
        <dbReference type="Rhea" id="RHEA-COMP:14527"/>
        <dbReference type="Rhea" id="RHEA-COMP:17342"/>
        <dbReference type="ChEBI" id="CHEBI:33019"/>
        <dbReference type="ChEBI" id="CHEBI:61557"/>
        <dbReference type="ChEBI" id="CHEBI:140395"/>
        <dbReference type="EC" id="2.7.7.6"/>
    </reaction>
</comment>
<evidence type="ECO:0000256" key="6">
    <source>
        <dbReference type="ARBA" id="ARBA00022695"/>
    </source>
</evidence>
<evidence type="ECO:0000313" key="14">
    <source>
        <dbReference type="Proteomes" id="UP000319322"/>
    </source>
</evidence>
<protein>
    <recommendedName>
        <fullName evidence="3 11">DNA-directed RNA polymerase subunit alpha</fullName>
        <shortName evidence="11">RNAP subunit alpha</shortName>
        <ecNumber evidence="2 11">2.7.7.6</ecNumber>
    </recommendedName>
    <alternativeName>
        <fullName evidence="9 11">RNA polymerase subunit alpha</fullName>
    </alternativeName>
    <alternativeName>
        <fullName evidence="8 11">Transcriptase subunit alpha</fullName>
    </alternativeName>
</protein>
<dbReference type="GO" id="GO:0005737">
    <property type="term" value="C:cytoplasm"/>
    <property type="evidence" value="ECO:0007669"/>
    <property type="project" value="UniProtKB-ARBA"/>
</dbReference>
<dbReference type="GO" id="GO:0003899">
    <property type="term" value="F:DNA-directed RNA polymerase activity"/>
    <property type="evidence" value="ECO:0007669"/>
    <property type="project" value="UniProtKB-UniRule"/>
</dbReference>
<evidence type="ECO:0000259" key="12">
    <source>
        <dbReference type="SMART" id="SM00662"/>
    </source>
</evidence>
<dbReference type="GO" id="GO:0046983">
    <property type="term" value="F:protein dimerization activity"/>
    <property type="evidence" value="ECO:0007669"/>
    <property type="project" value="InterPro"/>
</dbReference>
<evidence type="ECO:0000256" key="5">
    <source>
        <dbReference type="ARBA" id="ARBA00022679"/>
    </source>
</evidence>
<evidence type="ECO:0000256" key="10">
    <source>
        <dbReference type="ARBA" id="ARBA00048552"/>
    </source>
</evidence>
<dbReference type="Pfam" id="PF01193">
    <property type="entry name" value="RNA_pol_L"/>
    <property type="match status" value="1"/>
</dbReference>
<reference evidence="13 14" key="3">
    <citation type="submission" date="2019-07" db="EMBL/GenBank/DDBJ databases">
        <authorList>
            <person name="Papic B."/>
        </authorList>
    </citation>
    <scope>NUCLEOTIDE SEQUENCE [LARGE SCALE GENOMIC DNA]</scope>
    <source>
        <strain evidence="13 14">L8b</strain>
    </source>
</reference>
<dbReference type="Gene3D" id="3.30.1360.10">
    <property type="entry name" value="RNA polymerase, RBP11-like subunit"/>
    <property type="match status" value="1"/>
</dbReference>
<dbReference type="InterPro" id="IPR011260">
    <property type="entry name" value="RNAP_asu_C"/>
</dbReference>
<dbReference type="Pfam" id="PF03118">
    <property type="entry name" value="RNA_pol_A_CTD"/>
    <property type="match status" value="1"/>
</dbReference>
<dbReference type="AlphaFoldDB" id="A0A553UUX6"/>
<comment type="function">
    <text evidence="11">DNA-dependent RNA polymerase catalyzes the transcription of DNA into RNA using the four ribonucleoside triphosphates as substrates.</text>
</comment>
<keyword evidence="7 11" id="KW-0804">Transcription</keyword>
<evidence type="ECO:0000313" key="13">
    <source>
        <dbReference type="EMBL" id="TSA83965.1"/>
    </source>
</evidence>